<dbReference type="GO" id="GO:0042796">
    <property type="term" value="P:snRNA transcription by RNA polymerase III"/>
    <property type="evidence" value="ECO:0007669"/>
    <property type="project" value="TreeGrafter"/>
</dbReference>
<reference evidence="2" key="2">
    <citation type="submission" date="2025-09" db="UniProtKB">
        <authorList>
            <consortium name="Ensembl"/>
        </authorList>
    </citation>
    <scope>IDENTIFICATION</scope>
</reference>
<keyword evidence="3" id="KW-1185">Reference proteome</keyword>
<dbReference type="RefSeq" id="XP_022615899.1">
    <property type="nucleotide sequence ID" value="XM_022760178.1"/>
</dbReference>
<organism evidence="2 3">
    <name type="scientific">Seriola dumerili</name>
    <name type="common">Greater amberjack</name>
    <name type="synonym">Caranx dumerili</name>
    <dbReference type="NCBI Taxonomy" id="41447"/>
    <lineage>
        <taxon>Eukaryota</taxon>
        <taxon>Metazoa</taxon>
        <taxon>Chordata</taxon>
        <taxon>Craniata</taxon>
        <taxon>Vertebrata</taxon>
        <taxon>Euteleostomi</taxon>
        <taxon>Actinopterygii</taxon>
        <taxon>Neopterygii</taxon>
        <taxon>Teleostei</taxon>
        <taxon>Neoteleostei</taxon>
        <taxon>Acanthomorphata</taxon>
        <taxon>Carangaria</taxon>
        <taxon>Carangiformes</taxon>
        <taxon>Carangidae</taxon>
        <taxon>Seriola</taxon>
    </lineage>
</organism>
<evidence type="ECO:0000313" key="3">
    <source>
        <dbReference type="Proteomes" id="UP000261420"/>
    </source>
</evidence>
<dbReference type="GO" id="GO:0043565">
    <property type="term" value="F:sequence-specific DNA binding"/>
    <property type="evidence" value="ECO:0007669"/>
    <property type="project" value="TreeGrafter"/>
</dbReference>
<dbReference type="GO" id="GO:0019185">
    <property type="term" value="C:snRNA-activating protein complex"/>
    <property type="evidence" value="ECO:0007669"/>
    <property type="project" value="TreeGrafter"/>
</dbReference>
<reference evidence="2" key="1">
    <citation type="submission" date="2025-08" db="UniProtKB">
        <authorList>
            <consortium name="Ensembl"/>
        </authorList>
    </citation>
    <scope>IDENTIFICATION</scope>
</reference>
<dbReference type="PANTHER" id="PTHR15131:SF3">
    <property type="entry name" value="SNRNA-ACTIVATING PROTEIN COMPLEX SUBUNIT 1"/>
    <property type="match status" value="1"/>
</dbReference>
<dbReference type="STRING" id="41447.ENSSDUP00000009991"/>
<dbReference type="KEGG" id="sdu:111232594"/>
<dbReference type="Pfam" id="PF09808">
    <property type="entry name" value="SNAPC1"/>
    <property type="match status" value="1"/>
</dbReference>
<accession>A0A3B4TUN7</accession>
<dbReference type="GeneID" id="111232594"/>
<proteinExistence type="predicted"/>
<evidence type="ECO:0000256" key="1">
    <source>
        <dbReference type="SAM" id="MobiDB-lite"/>
    </source>
</evidence>
<feature type="region of interest" description="Disordered" evidence="1">
    <location>
        <begin position="239"/>
        <end position="264"/>
    </location>
</feature>
<evidence type="ECO:0000313" key="2">
    <source>
        <dbReference type="Ensembl" id="ENSSDUP00000009991.1"/>
    </source>
</evidence>
<dbReference type="InterPro" id="IPR019188">
    <property type="entry name" value="SNAPC1"/>
</dbReference>
<feature type="compositionally biased region" description="Basic residues" evidence="1">
    <location>
        <begin position="308"/>
        <end position="317"/>
    </location>
</feature>
<name>A0A3B4TUN7_SERDU</name>
<dbReference type="AlphaFoldDB" id="A0A3B4TUN7"/>
<dbReference type="Ensembl" id="ENSSDUT00000010183.1">
    <property type="protein sequence ID" value="ENSSDUP00000009991.1"/>
    <property type="gene ID" value="ENSSDUG00000007333.1"/>
</dbReference>
<dbReference type="GO" id="GO:0042795">
    <property type="term" value="P:snRNA transcription by RNA polymerase II"/>
    <property type="evidence" value="ECO:0007669"/>
    <property type="project" value="TreeGrafter"/>
</dbReference>
<sequence length="361" mass="41848">MPRRPPIYSDFYYNPLTEDVEELLARFQQTESVRYTVFSAIWREMGFSDVFIGISHVGEMKRFCRIAMATAMKYFLPPYSYQIRVGGLYLMFGFYNTQLAISPVKIRLALKDWNQVQKFIKDSVQAGHHDVLYIYHKLVATKAMDYTAMPHFLTFQKQRKPKKESVCAEFLGRTTAVQDLISSNILEEVTNMQSQYEKLKEATVEVSCKVTMTHRDFVSRMKGCMSEFITWQQRAFSQDNKDKNAGDDEEKPAEDQHSSSTRARLLSSIKDKSYSSFQEASKSRRHRKAETVDATSSGAELVQETATVRKKKRPPSLRARTWKSLRVTQEKSKLQAWLLSVPEKQDRVPVKRDNQVAPFRP</sequence>
<dbReference type="PANTHER" id="PTHR15131">
    <property type="entry name" value="SMALL NUCLEAR RNA ACTIVATING COMPLEX, POLYPEPTIDE 1"/>
    <property type="match status" value="1"/>
</dbReference>
<dbReference type="OMA" id="SYQIRVG"/>
<dbReference type="Proteomes" id="UP000261420">
    <property type="component" value="Unplaced"/>
</dbReference>
<feature type="region of interest" description="Disordered" evidence="1">
    <location>
        <begin position="276"/>
        <end position="317"/>
    </location>
</feature>
<dbReference type="GeneTree" id="ENSGT00390000018691"/>
<protein>
    <submittedName>
        <fullName evidence="2">snRNA-activating protein complex subunit 1-like</fullName>
    </submittedName>
</protein>